<protein>
    <recommendedName>
        <fullName evidence="3">UBN2 domain-containing protein</fullName>
    </recommendedName>
</protein>
<accession>A0A371GJ28</accession>
<evidence type="ECO:0000313" key="1">
    <source>
        <dbReference type="EMBL" id="RDX90568.1"/>
    </source>
</evidence>
<evidence type="ECO:0000313" key="2">
    <source>
        <dbReference type="Proteomes" id="UP000257109"/>
    </source>
</evidence>
<sequence length="114" mass="13473">MIAFFDACHIDMWDVVENGQYIPTNKDEAEIPKSSWNNDKKKNKVHSYKSSKEMWDTLALAYEGMLQVKDSKINHESIDQMFGRFQTIINNLRSLEKTYDNYDHITKILRSLPR</sequence>
<dbReference type="OrthoDB" id="1214249at2759"/>
<comment type="caution">
    <text evidence="1">The sequence shown here is derived from an EMBL/GenBank/DDBJ whole genome shotgun (WGS) entry which is preliminary data.</text>
</comment>
<feature type="non-terminal residue" evidence="1">
    <location>
        <position position="1"/>
    </location>
</feature>
<reference evidence="1" key="1">
    <citation type="submission" date="2018-05" db="EMBL/GenBank/DDBJ databases">
        <title>Draft genome of Mucuna pruriens seed.</title>
        <authorList>
            <person name="Nnadi N.E."/>
            <person name="Vos R."/>
            <person name="Hasami M.H."/>
            <person name="Devisetty U.K."/>
            <person name="Aguiy J.C."/>
        </authorList>
    </citation>
    <scope>NUCLEOTIDE SEQUENCE [LARGE SCALE GENOMIC DNA]</scope>
    <source>
        <strain evidence="1">JCA_2017</strain>
    </source>
</reference>
<dbReference type="EMBL" id="QJKJ01005363">
    <property type="protein sequence ID" value="RDX90568.1"/>
    <property type="molecule type" value="Genomic_DNA"/>
</dbReference>
<proteinExistence type="predicted"/>
<name>A0A371GJ28_MUCPR</name>
<dbReference type="PANTHER" id="PTHR34676">
    <property type="entry name" value="DUF4219 DOMAIN-CONTAINING PROTEIN-RELATED"/>
    <property type="match status" value="1"/>
</dbReference>
<dbReference type="PANTHER" id="PTHR34676:SF27">
    <property type="entry name" value="ASPARTYL-TRNA SYNTHETASE"/>
    <property type="match status" value="1"/>
</dbReference>
<dbReference type="Proteomes" id="UP000257109">
    <property type="component" value="Unassembled WGS sequence"/>
</dbReference>
<evidence type="ECO:0008006" key="3">
    <source>
        <dbReference type="Google" id="ProtNLM"/>
    </source>
</evidence>
<dbReference type="Pfam" id="PF14223">
    <property type="entry name" value="Retrotran_gag_2"/>
    <property type="match status" value="1"/>
</dbReference>
<organism evidence="1 2">
    <name type="scientific">Mucuna pruriens</name>
    <name type="common">Velvet bean</name>
    <name type="synonym">Dolichos pruriens</name>
    <dbReference type="NCBI Taxonomy" id="157652"/>
    <lineage>
        <taxon>Eukaryota</taxon>
        <taxon>Viridiplantae</taxon>
        <taxon>Streptophyta</taxon>
        <taxon>Embryophyta</taxon>
        <taxon>Tracheophyta</taxon>
        <taxon>Spermatophyta</taxon>
        <taxon>Magnoliopsida</taxon>
        <taxon>eudicotyledons</taxon>
        <taxon>Gunneridae</taxon>
        <taxon>Pentapetalae</taxon>
        <taxon>rosids</taxon>
        <taxon>fabids</taxon>
        <taxon>Fabales</taxon>
        <taxon>Fabaceae</taxon>
        <taxon>Papilionoideae</taxon>
        <taxon>50 kb inversion clade</taxon>
        <taxon>NPAAA clade</taxon>
        <taxon>indigoferoid/millettioid clade</taxon>
        <taxon>Phaseoleae</taxon>
        <taxon>Mucuna</taxon>
    </lineage>
</organism>
<keyword evidence="2" id="KW-1185">Reference proteome</keyword>
<gene>
    <name evidence="1" type="ORF">CR513_27553</name>
</gene>
<dbReference type="AlphaFoldDB" id="A0A371GJ28"/>